<dbReference type="InterPro" id="IPR036770">
    <property type="entry name" value="Ankyrin_rpt-contain_sf"/>
</dbReference>
<dbReference type="PANTHER" id="PTHR24198:SF165">
    <property type="entry name" value="ANKYRIN REPEAT-CONTAINING PROTEIN-RELATED"/>
    <property type="match status" value="1"/>
</dbReference>
<sequence length="175" mass="20044">MKGLLHRAVKYGQLRLVGLLIGLDLFFTHADWMEILLVATEAGQIRTVRQMTETHKKIPLTGIPGTDAPLHKYGRLPLHFACGSQGLEILRYLLSDKTNRDKIHQPDLDGWTPLHWACRQWDFLPVRYLVRDNGALIDCLTKENWTPWDVAVLQCNTGFYSELGQQLGHLMKMVL</sequence>
<keyword evidence="5" id="KW-1185">Reference proteome</keyword>
<feature type="repeat" description="ANK" evidence="3">
    <location>
        <begin position="73"/>
        <end position="105"/>
    </location>
</feature>
<dbReference type="GO" id="GO:0005737">
    <property type="term" value="C:cytoplasm"/>
    <property type="evidence" value="ECO:0007669"/>
    <property type="project" value="TreeGrafter"/>
</dbReference>
<dbReference type="SMART" id="SM00248">
    <property type="entry name" value="ANK"/>
    <property type="match status" value="3"/>
</dbReference>
<name>A0A6G1JAR8_9PLEO</name>
<protein>
    <submittedName>
        <fullName evidence="4">Ankyrin</fullName>
    </submittedName>
</protein>
<dbReference type="Gene3D" id="1.25.40.20">
    <property type="entry name" value="Ankyrin repeat-containing domain"/>
    <property type="match status" value="1"/>
</dbReference>
<evidence type="ECO:0000256" key="3">
    <source>
        <dbReference type="PROSITE-ProRule" id="PRU00023"/>
    </source>
</evidence>
<evidence type="ECO:0000313" key="5">
    <source>
        <dbReference type="Proteomes" id="UP000799291"/>
    </source>
</evidence>
<dbReference type="OrthoDB" id="3679171at2759"/>
<evidence type="ECO:0000256" key="1">
    <source>
        <dbReference type="ARBA" id="ARBA00022737"/>
    </source>
</evidence>
<dbReference type="SUPFAM" id="SSF48403">
    <property type="entry name" value="Ankyrin repeat"/>
    <property type="match status" value="1"/>
</dbReference>
<evidence type="ECO:0000313" key="4">
    <source>
        <dbReference type="EMBL" id="KAF2687508.1"/>
    </source>
</evidence>
<accession>A0A6G1JAR8</accession>
<dbReference type="AlphaFoldDB" id="A0A6G1JAR8"/>
<reference evidence="4" key="1">
    <citation type="journal article" date="2020" name="Stud. Mycol.">
        <title>101 Dothideomycetes genomes: a test case for predicting lifestyles and emergence of pathogens.</title>
        <authorList>
            <person name="Haridas S."/>
            <person name="Albert R."/>
            <person name="Binder M."/>
            <person name="Bloem J."/>
            <person name="Labutti K."/>
            <person name="Salamov A."/>
            <person name="Andreopoulos B."/>
            <person name="Baker S."/>
            <person name="Barry K."/>
            <person name="Bills G."/>
            <person name="Bluhm B."/>
            <person name="Cannon C."/>
            <person name="Castanera R."/>
            <person name="Culley D."/>
            <person name="Daum C."/>
            <person name="Ezra D."/>
            <person name="Gonzalez J."/>
            <person name="Henrissat B."/>
            <person name="Kuo A."/>
            <person name="Liang C."/>
            <person name="Lipzen A."/>
            <person name="Lutzoni F."/>
            <person name="Magnuson J."/>
            <person name="Mondo S."/>
            <person name="Nolan M."/>
            <person name="Ohm R."/>
            <person name="Pangilinan J."/>
            <person name="Park H.-J."/>
            <person name="Ramirez L."/>
            <person name="Alfaro M."/>
            <person name="Sun H."/>
            <person name="Tritt A."/>
            <person name="Yoshinaga Y."/>
            <person name="Zwiers L.-H."/>
            <person name="Turgeon B."/>
            <person name="Goodwin S."/>
            <person name="Spatafora J."/>
            <person name="Crous P."/>
            <person name="Grigoriev I."/>
        </authorList>
    </citation>
    <scope>NUCLEOTIDE SEQUENCE</scope>
    <source>
        <strain evidence="4">CBS 122367</strain>
    </source>
</reference>
<dbReference type="InterPro" id="IPR002110">
    <property type="entry name" value="Ankyrin_rpt"/>
</dbReference>
<evidence type="ECO:0000256" key="2">
    <source>
        <dbReference type="ARBA" id="ARBA00023043"/>
    </source>
</evidence>
<dbReference type="Pfam" id="PF00023">
    <property type="entry name" value="Ank"/>
    <property type="match status" value="1"/>
</dbReference>
<keyword evidence="1" id="KW-0677">Repeat</keyword>
<proteinExistence type="predicted"/>
<dbReference type="PROSITE" id="PS50088">
    <property type="entry name" value="ANK_REPEAT"/>
    <property type="match status" value="1"/>
</dbReference>
<dbReference type="PANTHER" id="PTHR24198">
    <property type="entry name" value="ANKYRIN REPEAT AND PROTEIN KINASE DOMAIN-CONTAINING PROTEIN"/>
    <property type="match status" value="1"/>
</dbReference>
<dbReference type="Proteomes" id="UP000799291">
    <property type="component" value="Unassembled WGS sequence"/>
</dbReference>
<dbReference type="Pfam" id="PF12796">
    <property type="entry name" value="Ank_2"/>
    <property type="match status" value="1"/>
</dbReference>
<keyword evidence="2 3" id="KW-0040">ANK repeat</keyword>
<gene>
    <name evidence="4" type="ORF">K458DRAFT_402008</name>
</gene>
<organism evidence="4 5">
    <name type="scientific">Lentithecium fluviatile CBS 122367</name>
    <dbReference type="NCBI Taxonomy" id="1168545"/>
    <lineage>
        <taxon>Eukaryota</taxon>
        <taxon>Fungi</taxon>
        <taxon>Dikarya</taxon>
        <taxon>Ascomycota</taxon>
        <taxon>Pezizomycotina</taxon>
        <taxon>Dothideomycetes</taxon>
        <taxon>Pleosporomycetidae</taxon>
        <taxon>Pleosporales</taxon>
        <taxon>Massarineae</taxon>
        <taxon>Lentitheciaceae</taxon>
        <taxon>Lentithecium</taxon>
    </lineage>
</organism>
<dbReference type="EMBL" id="MU005575">
    <property type="protein sequence ID" value="KAF2687508.1"/>
    <property type="molecule type" value="Genomic_DNA"/>
</dbReference>